<protein>
    <submittedName>
        <fullName evidence="1">Uncharacterized protein</fullName>
    </submittedName>
</protein>
<dbReference type="GO" id="GO:0043531">
    <property type="term" value="F:ADP binding"/>
    <property type="evidence" value="ECO:0007669"/>
    <property type="project" value="TreeGrafter"/>
</dbReference>
<name>A0AAE1R2P0_9SOLA</name>
<dbReference type="GO" id="GO:0005524">
    <property type="term" value="F:ATP binding"/>
    <property type="evidence" value="ECO:0007669"/>
    <property type="project" value="TreeGrafter"/>
</dbReference>
<dbReference type="EMBL" id="JAVYJV010000020">
    <property type="protein sequence ID" value="KAK4343788.1"/>
    <property type="molecule type" value="Genomic_DNA"/>
</dbReference>
<dbReference type="PANTHER" id="PTHR48082:SF2">
    <property type="entry name" value="ATP SYNTHASE SUBUNIT ALPHA, MITOCHONDRIAL"/>
    <property type="match status" value="1"/>
</dbReference>
<accession>A0AAE1R2P0</accession>
<dbReference type="GO" id="GO:0046933">
    <property type="term" value="F:proton-transporting ATP synthase activity, rotational mechanism"/>
    <property type="evidence" value="ECO:0007669"/>
    <property type="project" value="InterPro"/>
</dbReference>
<dbReference type="AlphaFoldDB" id="A0AAE1R2P0"/>
<keyword evidence="2" id="KW-1185">Reference proteome</keyword>
<evidence type="ECO:0000313" key="1">
    <source>
        <dbReference type="EMBL" id="KAK4343788.1"/>
    </source>
</evidence>
<dbReference type="GO" id="GO:0045259">
    <property type="term" value="C:proton-transporting ATP synthase complex"/>
    <property type="evidence" value="ECO:0007669"/>
    <property type="project" value="InterPro"/>
</dbReference>
<dbReference type="Proteomes" id="UP001291623">
    <property type="component" value="Unassembled WGS sequence"/>
</dbReference>
<dbReference type="InterPro" id="IPR005294">
    <property type="entry name" value="ATP_synth_F1_asu"/>
</dbReference>
<evidence type="ECO:0000313" key="2">
    <source>
        <dbReference type="Proteomes" id="UP001291623"/>
    </source>
</evidence>
<sequence length="73" mass="7963">MEEALRSDRVPEDSILEKRHKIRGVLFYPKVILAIKEGDLVKRIGSIVDVPAGKAMLGRVVDGLGVPIDGRGL</sequence>
<dbReference type="PANTHER" id="PTHR48082">
    <property type="entry name" value="ATP SYNTHASE SUBUNIT ALPHA, MITOCHONDRIAL"/>
    <property type="match status" value="1"/>
</dbReference>
<comment type="caution">
    <text evidence="1">The sequence shown here is derived from an EMBL/GenBank/DDBJ whole genome shotgun (WGS) entry which is preliminary data.</text>
</comment>
<proteinExistence type="predicted"/>
<gene>
    <name evidence="1" type="ORF">RND71_036882</name>
</gene>
<organism evidence="1 2">
    <name type="scientific">Anisodus tanguticus</name>
    <dbReference type="NCBI Taxonomy" id="243964"/>
    <lineage>
        <taxon>Eukaryota</taxon>
        <taxon>Viridiplantae</taxon>
        <taxon>Streptophyta</taxon>
        <taxon>Embryophyta</taxon>
        <taxon>Tracheophyta</taxon>
        <taxon>Spermatophyta</taxon>
        <taxon>Magnoliopsida</taxon>
        <taxon>eudicotyledons</taxon>
        <taxon>Gunneridae</taxon>
        <taxon>Pentapetalae</taxon>
        <taxon>asterids</taxon>
        <taxon>lamiids</taxon>
        <taxon>Solanales</taxon>
        <taxon>Solanaceae</taxon>
        <taxon>Solanoideae</taxon>
        <taxon>Hyoscyameae</taxon>
        <taxon>Anisodus</taxon>
    </lineage>
</organism>
<dbReference type="Gene3D" id="3.40.50.12240">
    <property type="match status" value="1"/>
</dbReference>
<reference evidence="1" key="1">
    <citation type="submission" date="2023-12" db="EMBL/GenBank/DDBJ databases">
        <title>Genome assembly of Anisodus tanguticus.</title>
        <authorList>
            <person name="Wang Y.-J."/>
        </authorList>
    </citation>
    <scope>NUCLEOTIDE SEQUENCE</scope>
    <source>
        <strain evidence="1">KB-2021</strain>
        <tissue evidence="1">Leaf</tissue>
    </source>
</reference>